<evidence type="ECO:0000313" key="2">
    <source>
        <dbReference type="EMBL" id="PSJ65338.1"/>
    </source>
</evidence>
<dbReference type="AlphaFoldDB" id="A0A2P7SS63"/>
<dbReference type="Gene3D" id="3.20.20.150">
    <property type="entry name" value="Divalent-metal-dependent TIM barrel enzymes"/>
    <property type="match status" value="1"/>
</dbReference>
<dbReference type="OrthoDB" id="9072761at2"/>
<dbReference type="Pfam" id="PF01261">
    <property type="entry name" value="AP_endonuc_2"/>
    <property type="match status" value="1"/>
</dbReference>
<feature type="domain" description="Xylose isomerase-like TIM barrel" evidence="1">
    <location>
        <begin position="36"/>
        <end position="274"/>
    </location>
</feature>
<sequence length="296" mass="32799">MAESIELLAAYWTIAGDRYPMGPTEVSPFPLRERAEAAAEAGYTGLGLVYQDIQANAAKMGLEGMRRLFDDTGIKHVEVEFLGDWFELGEAKTQSDRVRKELIEAAAVLGARDLKIAPKMWAEEIDVAHYAKALTEVADAAATIGIDVAIEVLPFTNIRDLKTARAVVSQSGRANAGLCIDIWHMERGNISLSEVADLPASYVKSVELNDARAEIVGSLWDDTIGERVYPGEGCFDVPGFIRAIRRTGWNGFWSVEVLSRTYRVGSLKDQAKRSYDTTMAMFDKAGWRELEREESR</sequence>
<dbReference type="InterPro" id="IPR036237">
    <property type="entry name" value="Xyl_isomerase-like_sf"/>
</dbReference>
<proteinExistence type="predicted"/>
<dbReference type="Proteomes" id="UP000241229">
    <property type="component" value="Unassembled WGS sequence"/>
</dbReference>
<evidence type="ECO:0000259" key="1">
    <source>
        <dbReference type="Pfam" id="PF01261"/>
    </source>
</evidence>
<comment type="caution">
    <text evidence="2">The sequence shown here is derived from an EMBL/GenBank/DDBJ whole genome shotgun (WGS) entry which is preliminary data.</text>
</comment>
<protein>
    <submittedName>
        <fullName evidence="2">Sugar phosphate isomerase/epimerase</fullName>
    </submittedName>
</protein>
<evidence type="ECO:0000313" key="3">
    <source>
        <dbReference type="Proteomes" id="UP000241229"/>
    </source>
</evidence>
<name>A0A2P7SS63_9HYPH</name>
<dbReference type="PANTHER" id="PTHR12110">
    <property type="entry name" value="HYDROXYPYRUVATE ISOMERASE"/>
    <property type="match status" value="1"/>
</dbReference>
<dbReference type="EMBL" id="PXYK01000002">
    <property type="protein sequence ID" value="PSJ65338.1"/>
    <property type="molecule type" value="Genomic_DNA"/>
</dbReference>
<accession>A0A2P7SS63</accession>
<keyword evidence="2" id="KW-0413">Isomerase</keyword>
<dbReference type="PANTHER" id="PTHR12110:SF48">
    <property type="entry name" value="BLL3656 PROTEIN"/>
    <property type="match status" value="1"/>
</dbReference>
<dbReference type="GO" id="GO:0016853">
    <property type="term" value="F:isomerase activity"/>
    <property type="evidence" value="ECO:0007669"/>
    <property type="project" value="UniProtKB-KW"/>
</dbReference>
<reference evidence="2 3" key="1">
    <citation type="submission" date="2018-03" db="EMBL/GenBank/DDBJ databases">
        <title>The draft genome of Mesorhizobium sp. 6GN-30.</title>
        <authorList>
            <person name="Liu L."/>
            <person name="Li L."/>
            <person name="Wang T."/>
            <person name="Zhang X."/>
            <person name="Liang L."/>
        </authorList>
    </citation>
    <scope>NUCLEOTIDE SEQUENCE [LARGE SCALE GENOMIC DNA]</scope>
    <source>
        <strain evidence="2 3">6GN30</strain>
    </source>
</reference>
<gene>
    <name evidence="2" type="ORF">C7I84_03050</name>
</gene>
<dbReference type="SUPFAM" id="SSF51658">
    <property type="entry name" value="Xylose isomerase-like"/>
    <property type="match status" value="1"/>
</dbReference>
<keyword evidence="3" id="KW-1185">Reference proteome</keyword>
<organism evidence="2 3">
    <name type="scientific">Kumtagia ephedrae</name>
    <dbReference type="NCBI Taxonomy" id="2116701"/>
    <lineage>
        <taxon>Bacteria</taxon>
        <taxon>Pseudomonadati</taxon>
        <taxon>Pseudomonadota</taxon>
        <taxon>Alphaproteobacteria</taxon>
        <taxon>Hyphomicrobiales</taxon>
        <taxon>Phyllobacteriaceae</taxon>
        <taxon>Kumtagia</taxon>
    </lineage>
</organism>
<dbReference type="InterPro" id="IPR050312">
    <property type="entry name" value="IolE/XylAMocC-like"/>
</dbReference>
<dbReference type="InterPro" id="IPR013022">
    <property type="entry name" value="Xyl_isomerase-like_TIM-brl"/>
</dbReference>
<dbReference type="RefSeq" id="WP_106770678.1">
    <property type="nucleotide sequence ID" value="NZ_PXYK01000002.1"/>
</dbReference>